<dbReference type="EMBL" id="JAYMYS010000006">
    <property type="protein sequence ID" value="KAK7390590.1"/>
    <property type="molecule type" value="Genomic_DNA"/>
</dbReference>
<dbReference type="GO" id="GO:0005634">
    <property type="term" value="C:nucleus"/>
    <property type="evidence" value="ECO:0007669"/>
    <property type="project" value="UniProtKB-SubCell"/>
</dbReference>
<proteinExistence type="predicted"/>
<keyword evidence="4" id="KW-1185">Reference proteome</keyword>
<comment type="caution">
    <text evidence="3">The sequence shown here is derived from an EMBL/GenBank/DDBJ whole genome shotgun (WGS) entry which is preliminary data.</text>
</comment>
<dbReference type="PANTHER" id="PTHR45654:SF9">
    <property type="entry name" value="HOMEOBOX-LEUCINE ZIPPER PROTEIN HDG10-RELATED"/>
    <property type="match status" value="1"/>
</dbReference>
<dbReference type="Proteomes" id="UP001386955">
    <property type="component" value="Unassembled WGS sequence"/>
</dbReference>
<protein>
    <recommendedName>
        <fullName evidence="5">Homeobox domain-containing protein</fullName>
    </recommendedName>
</protein>
<feature type="region of interest" description="Disordered" evidence="2">
    <location>
        <begin position="1"/>
        <end position="24"/>
    </location>
</feature>
<dbReference type="InterPro" id="IPR001356">
    <property type="entry name" value="HD"/>
</dbReference>
<accession>A0AAN9S879</accession>
<evidence type="ECO:0000256" key="2">
    <source>
        <dbReference type="SAM" id="MobiDB-lite"/>
    </source>
</evidence>
<dbReference type="PANTHER" id="PTHR45654">
    <property type="entry name" value="HOMEOBOX-LEUCINE ZIPPER PROTEIN MERISTEM L1"/>
    <property type="match status" value="1"/>
</dbReference>
<name>A0AAN9S879_PSOTE</name>
<evidence type="ECO:0000313" key="3">
    <source>
        <dbReference type="EMBL" id="KAK7390590.1"/>
    </source>
</evidence>
<comment type="subcellular location">
    <subcellularLocation>
        <location evidence="1">Nucleus</location>
    </subcellularLocation>
</comment>
<dbReference type="AlphaFoldDB" id="A0AAN9S879"/>
<dbReference type="GO" id="GO:0003677">
    <property type="term" value="F:DNA binding"/>
    <property type="evidence" value="ECO:0007669"/>
    <property type="project" value="InterPro"/>
</dbReference>
<dbReference type="InterPro" id="IPR042160">
    <property type="entry name" value="HD-Zip_IV"/>
</dbReference>
<sequence>MRTSKLGGSTHGQQQQQGADHWPYRHNSETIAKLEAKFKQCSYPNKTRWQQISEELEHDPEQNRNEQIHLNVLRGENKKMKSENCIMRETLQKVLCSDCASNAVGPKAREIETLKEENILIAKEGRFLNQMGGNLAPNTPNLNLLAPPQLNISTPTPHLFQDIPVDASALNKDIHAPTLDQGNPNVINSTIDKNISNLHPNIIEDEPLLISSLDYNIPALVTIIDQDIATLISTREKKIIICFRLIIKGQITM</sequence>
<evidence type="ECO:0008006" key="5">
    <source>
        <dbReference type="Google" id="ProtNLM"/>
    </source>
</evidence>
<gene>
    <name evidence="3" type="ORF">VNO78_25899</name>
</gene>
<dbReference type="CDD" id="cd00086">
    <property type="entry name" value="homeodomain"/>
    <property type="match status" value="1"/>
</dbReference>
<evidence type="ECO:0000313" key="4">
    <source>
        <dbReference type="Proteomes" id="UP001386955"/>
    </source>
</evidence>
<evidence type="ECO:0000256" key="1">
    <source>
        <dbReference type="ARBA" id="ARBA00004123"/>
    </source>
</evidence>
<reference evidence="3 4" key="1">
    <citation type="submission" date="2024-01" db="EMBL/GenBank/DDBJ databases">
        <title>The genomes of 5 underutilized Papilionoideae crops provide insights into root nodulation and disease resistanc.</title>
        <authorList>
            <person name="Jiang F."/>
        </authorList>
    </citation>
    <scope>NUCLEOTIDE SEQUENCE [LARGE SCALE GENOMIC DNA]</scope>
    <source>
        <strain evidence="3">DUOXIRENSHENG_FW03</strain>
        <tissue evidence="3">Leaves</tissue>
    </source>
</reference>
<organism evidence="3 4">
    <name type="scientific">Psophocarpus tetragonolobus</name>
    <name type="common">Winged bean</name>
    <name type="synonym">Dolichos tetragonolobus</name>
    <dbReference type="NCBI Taxonomy" id="3891"/>
    <lineage>
        <taxon>Eukaryota</taxon>
        <taxon>Viridiplantae</taxon>
        <taxon>Streptophyta</taxon>
        <taxon>Embryophyta</taxon>
        <taxon>Tracheophyta</taxon>
        <taxon>Spermatophyta</taxon>
        <taxon>Magnoliopsida</taxon>
        <taxon>eudicotyledons</taxon>
        <taxon>Gunneridae</taxon>
        <taxon>Pentapetalae</taxon>
        <taxon>rosids</taxon>
        <taxon>fabids</taxon>
        <taxon>Fabales</taxon>
        <taxon>Fabaceae</taxon>
        <taxon>Papilionoideae</taxon>
        <taxon>50 kb inversion clade</taxon>
        <taxon>NPAAA clade</taxon>
        <taxon>indigoferoid/millettioid clade</taxon>
        <taxon>Phaseoleae</taxon>
        <taxon>Psophocarpus</taxon>
    </lineage>
</organism>